<dbReference type="RefSeq" id="WP_162939850.1">
    <property type="nucleotide sequence ID" value="NZ_JAUSRF010000011.1"/>
</dbReference>
<evidence type="ECO:0000313" key="2">
    <source>
        <dbReference type="Proteomes" id="UP001241472"/>
    </source>
</evidence>
<dbReference type="EMBL" id="JAUSRF010000011">
    <property type="protein sequence ID" value="MDP9838625.1"/>
    <property type="molecule type" value="Genomic_DNA"/>
</dbReference>
<accession>A0ABT9PWM7</accession>
<gene>
    <name evidence="1" type="ORF">J2T09_003397</name>
</gene>
<comment type="caution">
    <text evidence="1">The sequence shown here is derived from an EMBL/GenBank/DDBJ whole genome shotgun (WGS) entry which is preliminary data.</text>
</comment>
<keyword evidence="2" id="KW-1185">Reference proteome</keyword>
<reference evidence="1 2" key="1">
    <citation type="submission" date="2023-07" db="EMBL/GenBank/DDBJ databases">
        <title>Sorghum-associated microbial communities from plants grown in Nebraska, USA.</title>
        <authorList>
            <person name="Schachtman D."/>
        </authorList>
    </citation>
    <scope>NUCLEOTIDE SEQUENCE [LARGE SCALE GENOMIC DNA]</scope>
    <source>
        <strain evidence="1 2">DS1307</strain>
    </source>
</reference>
<proteinExistence type="predicted"/>
<name>A0ABT9PWM7_9HYPH</name>
<protein>
    <submittedName>
        <fullName evidence="1">Uncharacterized protein</fullName>
    </submittedName>
</protein>
<sequence>MSDAAKCSVDDTIPPSRLRFYTTESVKAVVGGCIAGQPSEIRSLMAGFDHLELQFLSPAMSDVTLDKDVASGLLGPGLTASYNALVADFRDALFLGELPDSPIVSHQHGNLRLSYRIEGDTFLEVEPIGKSIVRQSEWQKAFRVRLRNITSAGKVLI</sequence>
<organism evidence="1 2">
    <name type="scientific">Neorhizobium huautlense</name>
    <dbReference type="NCBI Taxonomy" id="67774"/>
    <lineage>
        <taxon>Bacteria</taxon>
        <taxon>Pseudomonadati</taxon>
        <taxon>Pseudomonadota</taxon>
        <taxon>Alphaproteobacteria</taxon>
        <taxon>Hyphomicrobiales</taxon>
        <taxon>Rhizobiaceae</taxon>
        <taxon>Rhizobium/Agrobacterium group</taxon>
        <taxon>Neorhizobium</taxon>
    </lineage>
</organism>
<dbReference type="Proteomes" id="UP001241472">
    <property type="component" value="Unassembled WGS sequence"/>
</dbReference>
<evidence type="ECO:0000313" key="1">
    <source>
        <dbReference type="EMBL" id="MDP9838625.1"/>
    </source>
</evidence>